<dbReference type="CDD" id="cd07109">
    <property type="entry name" value="ALDH_AAS00426"/>
    <property type="match status" value="1"/>
</dbReference>
<dbReference type="PROSITE" id="PS00687">
    <property type="entry name" value="ALDEHYDE_DEHYDR_GLU"/>
    <property type="match status" value="1"/>
</dbReference>
<evidence type="ECO:0000256" key="5">
    <source>
        <dbReference type="RuleBase" id="RU003345"/>
    </source>
</evidence>
<dbReference type="PANTHER" id="PTHR11699">
    <property type="entry name" value="ALDEHYDE DEHYDROGENASE-RELATED"/>
    <property type="match status" value="1"/>
</dbReference>
<protein>
    <submittedName>
        <fullName evidence="7">Aldehyde dehydrogenase family protein</fullName>
    </submittedName>
</protein>
<comment type="similarity">
    <text evidence="1 5">Belongs to the aldehyde dehydrogenase family.</text>
</comment>
<proteinExistence type="inferred from homology"/>
<dbReference type="InterPro" id="IPR029510">
    <property type="entry name" value="Ald_DH_CS_GLU"/>
</dbReference>
<feature type="domain" description="Aldehyde dehydrogenase" evidence="6">
    <location>
        <begin position="22"/>
        <end position="472"/>
    </location>
</feature>
<gene>
    <name evidence="7" type="ORF">ACFO5R_11065</name>
</gene>
<dbReference type="FunFam" id="3.40.309.10:FF:000012">
    <property type="entry name" value="Betaine aldehyde dehydrogenase"/>
    <property type="match status" value="1"/>
</dbReference>
<comment type="subunit">
    <text evidence="2">Homotetramer.</text>
</comment>
<evidence type="ECO:0000313" key="8">
    <source>
        <dbReference type="Proteomes" id="UP001595898"/>
    </source>
</evidence>
<evidence type="ECO:0000256" key="1">
    <source>
        <dbReference type="ARBA" id="ARBA00009986"/>
    </source>
</evidence>
<dbReference type="EMBL" id="JBHSFA010000005">
    <property type="protein sequence ID" value="MFC4542463.1"/>
    <property type="molecule type" value="Genomic_DNA"/>
</dbReference>
<dbReference type="AlphaFoldDB" id="A0ABD5PPU4"/>
<name>A0ABD5PPU4_9EURY</name>
<feature type="active site" evidence="4">
    <location>
        <position position="250"/>
    </location>
</feature>
<evidence type="ECO:0000259" key="6">
    <source>
        <dbReference type="Pfam" id="PF00171"/>
    </source>
</evidence>
<evidence type="ECO:0000256" key="2">
    <source>
        <dbReference type="ARBA" id="ARBA00011881"/>
    </source>
</evidence>
<dbReference type="Proteomes" id="UP001595898">
    <property type="component" value="Unassembled WGS sequence"/>
</dbReference>
<evidence type="ECO:0000256" key="4">
    <source>
        <dbReference type="PROSITE-ProRule" id="PRU10007"/>
    </source>
</evidence>
<dbReference type="InterPro" id="IPR015590">
    <property type="entry name" value="Aldehyde_DH_dom"/>
</dbReference>
<evidence type="ECO:0000256" key="3">
    <source>
        <dbReference type="ARBA" id="ARBA00023002"/>
    </source>
</evidence>
<dbReference type="GO" id="GO:0016491">
    <property type="term" value="F:oxidoreductase activity"/>
    <property type="evidence" value="ECO:0007669"/>
    <property type="project" value="UniProtKB-KW"/>
</dbReference>
<dbReference type="FunFam" id="3.40.605.10:FF:000007">
    <property type="entry name" value="NAD/NADP-dependent betaine aldehyde dehydrogenase"/>
    <property type="match status" value="1"/>
</dbReference>
<dbReference type="Pfam" id="PF00171">
    <property type="entry name" value="Aldedh"/>
    <property type="match status" value="1"/>
</dbReference>
<dbReference type="SUPFAM" id="SSF53720">
    <property type="entry name" value="ALDH-like"/>
    <property type="match status" value="1"/>
</dbReference>
<reference evidence="7 8" key="1">
    <citation type="journal article" date="2019" name="Int. J. Syst. Evol. Microbiol.">
        <title>The Global Catalogue of Microorganisms (GCM) 10K type strain sequencing project: providing services to taxonomists for standard genome sequencing and annotation.</title>
        <authorList>
            <consortium name="The Broad Institute Genomics Platform"/>
            <consortium name="The Broad Institute Genome Sequencing Center for Infectious Disease"/>
            <person name="Wu L."/>
            <person name="Ma J."/>
        </authorList>
    </citation>
    <scope>NUCLEOTIDE SEQUENCE [LARGE SCALE GENOMIC DNA]</scope>
    <source>
        <strain evidence="7 8">WLHS5</strain>
    </source>
</reference>
<dbReference type="InterPro" id="IPR016162">
    <property type="entry name" value="Ald_DH_N"/>
</dbReference>
<comment type="caution">
    <text evidence="7">The sequence shown here is derived from an EMBL/GenBank/DDBJ whole genome shotgun (WGS) entry which is preliminary data.</text>
</comment>
<sequence>MDIRNEYRLFVDGNQVESVTGGRLSIVNPSTETELTTVAAGDSRDVDRAVAAARETLADWRSRPPAERAELLADVADRIRAARTELANLETLDTGKPRSQALADVDGCARAFEYYAGIADKIHGDSIPLGEEYVDYTVREPLGVTAQIIPWNYPIGIFGRSVAPALAAGNTAVVKPAEEAPLSSVRVAEIAADAGLPNGVLNVVPGRGDEAGAALSSHPDVDGVSFTGSVETGRQVGKAAMEHLAHVHLELGGKSPLVVFGDADLDAAIESAVAGLFTSNAGQICSGASRLLVHEDVHDAVVEQLAARVESLTVGPGMDDPDVGPLISADQLDRVASYVDAGRREYGAPLIGGVPDWTGYFVEPTIFDDVDHDSRLAQEEIFGPVLVVTTFADETEAIELTNDVDYGLVAGVFTEDLRRAHRFARDVHAGQIYVNEWFVGGIETPFGGYDNSGVGREKGLSAIENYTQKKNVGININR</sequence>
<keyword evidence="8" id="KW-1185">Reference proteome</keyword>
<dbReference type="Gene3D" id="3.40.309.10">
    <property type="entry name" value="Aldehyde Dehydrogenase, Chain A, domain 2"/>
    <property type="match status" value="1"/>
</dbReference>
<keyword evidence="3 5" id="KW-0560">Oxidoreductase</keyword>
<dbReference type="InterPro" id="IPR016163">
    <property type="entry name" value="Ald_DH_C"/>
</dbReference>
<dbReference type="InterPro" id="IPR016161">
    <property type="entry name" value="Ald_DH/histidinol_DH"/>
</dbReference>
<evidence type="ECO:0000313" key="7">
    <source>
        <dbReference type="EMBL" id="MFC4542463.1"/>
    </source>
</evidence>
<dbReference type="Gene3D" id="3.40.605.10">
    <property type="entry name" value="Aldehyde Dehydrogenase, Chain A, domain 1"/>
    <property type="match status" value="1"/>
</dbReference>
<organism evidence="7 8">
    <name type="scientific">Halosolutus amylolyticus</name>
    <dbReference type="NCBI Taxonomy" id="2932267"/>
    <lineage>
        <taxon>Archaea</taxon>
        <taxon>Methanobacteriati</taxon>
        <taxon>Methanobacteriota</taxon>
        <taxon>Stenosarchaea group</taxon>
        <taxon>Halobacteria</taxon>
        <taxon>Halobacteriales</taxon>
        <taxon>Natrialbaceae</taxon>
        <taxon>Halosolutus</taxon>
    </lineage>
</organism>
<accession>A0ABD5PPU4</accession>
<dbReference type="RefSeq" id="WP_250141860.1">
    <property type="nucleotide sequence ID" value="NZ_JALIQP010000004.1"/>
</dbReference>